<dbReference type="AlphaFoldDB" id="A0A3D1JFS0"/>
<evidence type="ECO:0000256" key="3">
    <source>
        <dbReference type="ARBA" id="ARBA00022989"/>
    </source>
</evidence>
<feature type="transmembrane region" description="Helical" evidence="5">
    <location>
        <begin position="87"/>
        <end position="111"/>
    </location>
</feature>
<feature type="transmembrane region" description="Helical" evidence="5">
    <location>
        <begin position="257"/>
        <end position="279"/>
    </location>
</feature>
<name>A0A3D1JFS0_9CHLR</name>
<dbReference type="STRING" id="229919.GCA_001050195_03443"/>
<proteinExistence type="predicted"/>
<comment type="subcellular location">
    <subcellularLocation>
        <location evidence="1">Membrane</location>
        <topology evidence="1">Multi-pass membrane protein</topology>
    </subcellularLocation>
</comment>
<evidence type="ECO:0000313" key="7">
    <source>
        <dbReference type="Proteomes" id="UP000264141"/>
    </source>
</evidence>
<comment type="caution">
    <text evidence="6">The sequence shown here is derived from an EMBL/GenBank/DDBJ whole genome shotgun (WGS) entry which is preliminary data.</text>
</comment>
<feature type="transmembrane region" description="Helical" evidence="5">
    <location>
        <begin position="157"/>
        <end position="175"/>
    </location>
</feature>
<feature type="transmembrane region" description="Helical" evidence="5">
    <location>
        <begin position="181"/>
        <end position="199"/>
    </location>
</feature>
<gene>
    <name evidence="6" type="ORF">DEQ80_06185</name>
</gene>
<dbReference type="CDD" id="cd13128">
    <property type="entry name" value="MATE_Wzx_like"/>
    <property type="match status" value="1"/>
</dbReference>
<keyword evidence="3 5" id="KW-1133">Transmembrane helix</keyword>
<dbReference type="EMBL" id="DPBP01000026">
    <property type="protein sequence ID" value="HCE17429.1"/>
    <property type="molecule type" value="Genomic_DNA"/>
</dbReference>
<feature type="transmembrane region" description="Helical" evidence="5">
    <location>
        <begin position="446"/>
        <end position="467"/>
    </location>
</feature>
<feature type="transmembrane region" description="Helical" evidence="5">
    <location>
        <begin position="300"/>
        <end position="325"/>
    </location>
</feature>
<feature type="transmembrane region" description="Helical" evidence="5">
    <location>
        <begin position="364"/>
        <end position="382"/>
    </location>
</feature>
<reference evidence="6 7" key="1">
    <citation type="journal article" date="2018" name="Nat. Biotechnol.">
        <title>A standardized bacterial taxonomy based on genome phylogeny substantially revises the tree of life.</title>
        <authorList>
            <person name="Parks D.H."/>
            <person name="Chuvochina M."/>
            <person name="Waite D.W."/>
            <person name="Rinke C."/>
            <person name="Skarshewski A."/>
            <person name="Chaumeil P.A."/>
            <person name="Hugenholtz P."/>
        </authorList>
    </citation>
    <scope>NUCLEOTIDE SEQUENCE [LARGE SCALE GENOMIC DNA]</scope>
    <source>
        <strain evidence="6">UBA8781</strain>
    </source>
</reference>
<organism evidence="6 7">
    <name type="scientific">Anaerolinea thermolimosa</name>
    <dbReference type="NCBI Taxonomy" id="229919"/>
    <lineage>
        <taxon>Bacteria</taxon>
        <taxon>Bacillati</taxon>
        <taxon>Chloroflexota</taxon>
        <taxon>Anaerolineae</taxon>
        <taxon>Anaerolineales</taxon>
        <taxon>Anaerolineaceae</taxon>
        <taxon>Anaerolinea</taxon>
    </lineage>
</organism>
<dbReference type="PANTHER" id="PTHR43424">
    <property type="entry name" value="LOCUS PUTATIVE PROTEIN 1-RELATED"/>
    <property type="match status" value="1"/>
</dbReference>
<evidence type="ECO:0000256" key="2">
    <source>
        <dbReference type="ARBA" id="ARBA00022692"/>
    </source>
</evidence>
<feature type="transmembrane region" description="Helical" evidence="5">
    <location>
        <begin position="337"/>
        <end position="357"/>
    </location>
</feature>
<feature type="transmembrane region" description="Helical" evidence="5">
    <location>
        <begin position="117"/>
        <end position="136"/>
    </location>
</feature>
<dbReference type="InterPro" id="IPR052556">
    <property type="entry name" value="PolySynth_Transporter"/>
</dbReference>
<dbReference type="PANTHER" id="PTHR43424:SF1">
    <property type="entry name" value="LOCUS PUTATIVE PROTEIN 1-RELATED"/>
    <property type="match status" value="1"/>
</dbReference>
<feature type="transmembrane region" description="Helical" evidence="5">
    <location>
        <begin position="12"/>
        <end position="33"/>
    </location>
</feature>
<evidence type="ECO:0000256" key="5">
    <source>
        <dbReference type="SAM" id="Phobius"/>
    </source>
</evidence>
<protein>
    <submittedName>
        <fullName evidence="6">Flippase</fullName>
    </submittedName>
</protein>
<dbReference type="Pfam" id="PF01943">
    <property type="entry name" value="Polysacc_synt"/>
    <property type="match status" value="1"/>
</dbReference>
<dbReference type="InterPro" id="IPR002797">
    <property type="entry name" value="Polysacc_synth"/>
</dbReference>
<feature type="transmembrane region" description="Helical" evidence="5">
    <location>
        <begin position="388"/>
        <end position="410"/>
    </location>
</feature>
<feature type="transmembrane region" description="Helical" evidence="5">
    <location>
        <begin position="45"/>
        <end position="66"/>
    </location>
</feature>
<keyword evidence="2 5" id="KW-0812">Transmembrane</keyword>
<feature type="transmembrane region" description="Helical" evidence="5">
    <location>
        <begin position="422"/>
        <end position="440"/>
    </location>
</feature>
<evidence type="ECO:0000313" key="6">
    <source>
        <dbReference type="EMBL" id="HCE17429.1"/>
    </source>
</evidence>
<accession>A0A3D1JFS0</accession>
<dbReference type="GO" id="GO:0016020">
    <property type="term" value="C:membrane"/>
    <property type="evidence" value="ECO:0007669"/>
    <property type="project" value="UniProtKB-SubCell"/>
</dbReference>
<evidence type="ECO:0000256" key="1">
    <source>
        <dbReference type="ARBA" id="ARBA00004141"/>
    </source>
</evidence>
<keyword evidence="4 5" id="KW-0472">Membrane</keyword>
<dbReference type="Proteomes" id="UP000264141">
    <property type="component" value="Unassembled WGS sequence"/>
</dbReference>
<feature type="transmembrane region" description="Helical" evidence="5">
    <location>
        <begin position="220"/>
        <end position="237"/>
    </location>
</feature>
<evidence type="ECO:0000256" key="4">
    <source>
        <dbReference type="ARBA" id="ARBA00023136"/>
    </source>
</evidence>
<sequence>MPKLSTTIFRNSAIGMAAQLIIKALSFLFSILIVRHLGAASFGQYTAVLAFGTTLAIFSDLGLGVYAIREVARLREQPGGHAQAGVLYGNIILLRLLLSFFTALLMVGAAWVTGRPAVMIGAIALNAVGLFLYAVQGASDAVLSGFERLDITSGGKVLNQLVFVVLGGLALWLGLGYYGLILATLCGVAAMTVVCWRGVRSLGVHPARPSPSLWKALLKASLPFGVIGFALGLSYKFDTVLLNIYRGDAETGFYNAAYNLVFSAALISNVINTALFPSLTRQSVSEPHNLVRSYDRAMRYLMLASLPIAFGTWALAGQIVPFIYTASYDPAIVALKIVIWVVPLMFASEFLGYVVLISGQERRAARAVLTSTALNVLFNLMLVPRFGLLAASTMTVITEAVLVGQYLWFLRDTLKRMKWNENIIRPLLAAGLMGVVALFLANHVSLLVNTFICGLLYLALLLAFRVIGRDEWRFVRDLRARTEKTIPL</sequence>